<proteinExistence type="predicted"/>
<dbReference type="Gene3D" id="1.10.1070.20">
    <property type="match status" value="1"/>
</dbReference>
<dbReference type="RefSeq" id="WP_279448153.1">
    <property type="nucleotide sequence ID" value="NZ_JAZBJM010000008.1"/>
</dbReference>
<dbReference type="GO" id="GO:0016301">
    <property type="term" value="F:kinase activity"/>
    <property type="evidence" value="ECO:0007669"/>
    <property type="project" value="UniProtKB-KW"/>
</dbReference>
<dbReference type="EMBL" id="JBANCF010000009">
    <property type="protein sequence ID" value="MEM0574123.1"/>
    <property type="molecule type" value="Genomic_DNA"/>
</dbReference>
<dbReference type="Proteomes" id="UP001390963">
    <property type="component" value="Unassembled WGS sequence"/>
</dbReference>
<dbReference type="InterPro" id="IPR012893">
    <property type="entry name" value="HipA-like_C"/>
</dbReference>
<gene>
    <name evidence="5" type="ORF">VZD24_11390</name>
    <name evidence="4" type="ORF">VZD85_11805</name>
</gene>
<evidence type="ECO:0000313" key="6">
    <source>
        <dbReference type="Proteomes" id="UP001388259"/>
    </source>
</evidence>
<feature type="domain" description="HipA-like C-terminal" evidence="3">
    <location>
        <begin position="37"/>
        <end position="241"/>
    </location>
</feature>
<protein>
    <submittedName>
        <fullName evidence="4">HipA domain-containing protein</fullName>
    </submittedName>
</protein>
<accession>A0AB35YZZ7</accession>
<evidence type="ECO:0000313" key="4">
    <source>
        <dbReference type="EMBL" id="MEM0519042.1"/>
    </source>
</evidence>
<evidence type="ECO:0000256" key="2">
    <source>
        <dbReference type="ARBA" id="ARBA00022777"/>
    </source>
</evidence>
<evidence type="ECO:0000313" key="5">
    <source>
        <dbReference type="EMBL" id="MEM0574123.1"/>
    </source>
</evidence>
<keyword evidence="7" id="KW-1185">Reference proteome</keyword>
<keyword evidence="1" id="KW-0808">Transferase</keyword>
<dbReference type="AlphaFoldDB" id="A0AB35YZZ7"/>
<keyword evidence="2" id="KW-0418">Kinase</keyword>
<evidence type="ECO:0000256" key="1">
    <source>
        <dbReference type="ARBA" id="ARBA00022679"/>
    </source>
</evidence>
<organism evidence="4 6">
    <name type="scientific">Aequorivita flava</name>
    <dbReference type="NCBI Taxonomy" id="3114371"/>
    <lineage>
        <taxon>Bacteria</taxon>
        <taxon>Pseudomonadati</taxon>
        <taxon>Bacteroidota</taxon>
        <taxon>Flavobacteriia</taxon>
        <taxon>Flavobacteriales</taxon>
        <taxon>Flavobacteriaceae</taxon>
        <taxon>Aequorivita</taxon>
    </lineage>
</organism>
<name>A0AB35YZZ7_9FLAO</name>
<reference evidence="4 7" key="1">
    <citation type="submission" date="2024-01" db="EMBL/GenBank/DDBJ databases">
        <title>Aequorivita flavus sp. nov., isolated from deep-sea sediment.</title>
        <authorList>
            <person name="Chen X."/>
        </authorList>
    </citation>
    <scope>NUCLEOTIDE SEQUENCE</scope>
    <source>
        <strain evidence="4">MCCC 1A16923</strain>
        <strain evidence="5 7">MCCC 1A16935</strain>
    </source>
</reference>
<dbReference type="Proteomes" id="UP001388259">
    <property type="component" value="Unassembled WGS sequence"/>
</dbReference>
<dbReference type="EMBL" id="JAZBJM010000008">
    <property type="protein sequence ID" value="MEM0519042.1"/>
    <property type="molecule type" value="Genomic_DNA"/>
</dbReference>
<dbReference type="Pfam" id="PF07804">
    <property type="entry name" value="HipA_C"/>
    <property type="match status" value="1"/>
</dbReference>
<comment type="caution">
    <text evidence="4">The sequence shown here is derived from an EMBL/GenBank/DDBJ whole genome shotgun (WGS) entry which is preliminary data.</text>
</comment>
<sequence length="331" mass="38934">MSTPLTRESVIHKSGTNPTHGVIKPMRKKYYKVLTESVGGDAPKDVIRFYEYGRGRVKNSKSWPKYIAKIGHKWYPNESITEHFMTSIGKSFGIEIANSKLVFAEGYVRFLSEHFHSEEQSLIHGANILSRYLSEKDTKWLDDLDNQKLLKGEINIQDVILALQDVFPNETILDCFVDMLLFDCLTGNNDRHYYNWGVVTHIRNTHAPYFSPIYDTARGLYWNRDENFILSLHRDAESTQNNRLNKYVNKSVPKISIPENEKCNHFQLITYLRENNFIKEQHIVRWTNSTSLEKTLHILRKDFMKLFTKERSEIIEKILKLRFQKLQDIIK</sequence>
<evidence type="ECO:0000313" key="7">
    <source>
        <dbReference type="Proteomes" id="UP001390963"/>
    </source>
</evidence>
<evidence type="ECO:0000259" key="3">
    <source>
        <dbReference type="Pfam" id="PF07804"/>
    </source>
</evidence>